<comment type="caution">
    <text evidence="1">The sequence shown here is derived from an EMBL/GenBank/DDBJ whole genome shotgun (WGS) entry which is preliminary data.</text>
</comment>
<reference evidence="1 2" key="1">
    <citation type="submission" date="2021-02" db="EMBL/GenBank/DDBJ databases">
        <title>Plant Genome Project.</title>
        <authorList>
            <person name="Zhang R.-G."/>
        </authorList>
    </citation>
    <scope>NUCLEOTIDE SEQUENCE [LARGE SCALE GENOMIC DNA]</scope>
    <source>
        <tissue evidence="1">Leaves</tissue>
    </source>
</reference>
<name>A0ABQ8I6D5_9ROSI</name>
<evidence type="ECO:0008006" key="3">
    <source>
        <dbReference type="Google" id="ProtNLM"/>
    </source>
</evidence>
<proteinExistence type="predicted"/>
<protein>
    <recommendedName>
        <fullName evidence="3">NAC domain-containing protein</fullName>
    </recommendedName>
</protein>
<evidence type="ECO:0000313" key="2">
    <source>
        <dbReference type="Proteomes" id="UP000827721"/>
    </source>
</evidence>
<gene>
    <name evidence="1" type="ORF">JRO89_XS04G0218200</name>
</gene>
<dbReference type="EMBL" id="JAFEMO010000004">
    <property type="protein sequence ID" value="KAH7572196.1"/>
    <property type="molecule type" value="Genomic_DNA"/>
</dbReference>
<sequence>MDIGPLYYIGPAFGPTGKTYWVVGKVSLNSNINNKDITTNNISHLIGSTPASASNILKVENCNDYGNSSTDFNANPKSERDMFYHQNLDPEGIILDPISFQVPFPRLMEVSDHSTSAHKIIDYSKSSSQEASSLSISSSSPLTLESNYVSWSANNGNAEEEASLLDFMSFESPYGFLQGFDQFPENKQ</sequence>
<accession>A0ABQ8I6D5</accession>
<dbReference type="Proteomes" id="UP000827721">
    <property type="component" value="Unassembled WGS sequence"/>
</dbReference>
<evidence type="ECO:0000313" key="1">
    <source>
        <dbReference type="EMBL" id="KAH7572196.1"/>
    </source>
</evidence>
<keyword evidence="2" id="KW-1185">Reference proteome</keyword>
<organism evidence="1 2">
    <name type="scientific">Xanthoceras sorbifolium</name>
    <dbReference type="NCBI Taxonomy" id="99658"/>
    <lineage>
        <taxon>Eukaryota</taxon>
        <taxon>Viridiplantae</taxon>
        <taxon>Streptophyta</taxon>
        <taxon>Embryophyta</taxon>
        <taxon>Tracheophyta</taxon>
        <taxon>Spermatophyta</taxon>
        <taxon>Magnoliopsida</taxon>
        <taxon>eudicotyledons</taxon>
        <taxon>Gunneridae</taxon>
        <taxon>Pentapetalae</taxon>
        <taxon>rosids</taxon>
        <taxon>malvids</taxon>
        <taxon>Sapindales</taxon>
        <taxon>Sapindaceae</taxon>
        <taxon>Xanthoceroideae</taxon>
        <taxon>Xanthoceras</taxon>
    </lineage>
</organism>